<dbReference type="Gene3D" id="3.10.350.10">
    <property type="entry name" value="LysM domain"/>
    <property type="match status" value="1"/>
</dbReference>
<feature type="domain" description="Bacterial transcriptional activator" evidence="4">
    <location>
        <begin position="1115"/>
        <end position="1211"/>
    </location>
</feature>
<feature type="transmembrane region" description="Helical" evidence="3">
    <location>
        <begin position="36"/>
        <end position="61"/>
    </location>
</feature>
<name>A0A1E7K185_9ACTN</name>
<keyword evidence="3" id="KW-0472">Membrane</keyword>
<dbReference type="Gene3D" id="1.25.40.10">
    <property type="entry name" value="Tetratricopeptide repeat domain"/>
    <property type="match status" value="1"/>
</dbReference>
<keyword evidence="3" id="KW-0812">Transmembrane</keyword>
<protein>
    <recommendedName>
        <fullName evidence="4">Bacterial transcriptional activator domain-containing protein</fullName>
    </recommendedName>
</protein>
<keyword evidence="3" id="KW-1133">Transmembrane helix</keyword>
<dbReference type="InterPro" id="IPR011990">
    <property type="entry name" value="TPR-like_helical_dom_sf"/>
</dbReference>
<dbReference type="Proteomes" id="UP000175829">
    <property type="component" value="Unassembled WGS sequence"/>
</dbReference>
<feature type="compositionally biased region" description="Acidic residues" evidence="2">
    <location>
        <begin position="462"/>
        <end position="472"/>
    </location>
</feature>
<proteinExistence type="predicted"/>
<dbReference type="AlphaFoldDB" id="A0A1E7K185"/>
<evidence type="ECO:0000256" key="1">
    <source>
        <dbReference type="ARBA" id="ARBA00023012"/>
    </source>
</evidence>
<feature type="compositionally biased region" description="Basic and acidic residues" evidence="2">
    <location>
        <begin position="608"/>
        <end position="622"/>
    </location>
</feature>
<dbReference type="EMBL" id="LJGV01000022">
    <property type="protein sequence ID" value="OEU97707.1"/>
    <property type="molecule type" value="Genomic_DNA"/>
</dbReference>
<feature type="region of interest" description="Disordered" evidence="2">
    <location>
        <begin position="321"/>
        <end position="640"/>
    </location>
</feature>
<feature type="compositionally biased region" description="Acidic residues" evidence="2">
    <location>
        <begin position="409"/>
        <end position="421"/>
    </location>
</feature>
<feature type="compositionally biased region" description="Basic and acidic residues" evidence="2">
    <location>
        <begin position="334"/>
        <end position="350"/>
    </location>
</feature>
<dbReference type="InterPro" id="IPR005158">
    <property type="entry name" value="BTAD"/>
</dbReference>
<dbReference type="GO" id="GO:0000160">
    <property type="term" value="P:phosphorelay signal transduction system"/>
    <property type="evidence" value="ECO:0007669"/>
    <property type="project" value="UniProtKB-KW"/>
</dbReference>
<feature type="compositionally biased region" description="Basic and acidic residues" evidence="2">
    <location>
        <begin position="505"/>
        <end position="515"/>
    </location>
</feature>
<accession>A0A1E7K185</accession>
<evidence type="ECO:0000256" key="3">
    <source>
        <dbReference type="SAM" id="Phobius"/>
    </source>
</evidence>
<dbReference type="InterPro" id="IPR018392">
    <property type="entry name" value="LysM"/>
</dbReference>
<dbReference type="PANTHER" id="PTHR34700:SF4">
    <property type="entry name" value="PHAGE-LIKE ELEMENT PBSX PROTEIN XKDP"/>
    <property type="match status" value="1"/>
</dbReference>
<sequence length="1252" mass="131356">MARRSSTPAPAPGGSRSRARSRTPVSVRTRRTFGDLLKACGAFLALAVLVAGVPAALAYFIGWPLPHRMPTPDMLREEVSAGVFIDVLTVVVWLAWAQFTACVLVEVKGALSGVGLPARVPGAGPSQLLARQLVTAVLLLGSSTASFAPGLAQLGHHVQPQQPARTVASAQLLPGQQQSGGPDALLDGGGAHVMGGSGSDTVVPAAAGGKGDGAGRQFAGESSERAERTKFYRIQPPVGRHHDSLWEIAARHLDDGRRYKEIYRLNKDRVQPDGSRLSEASLIRPGWIMEMPADAHGGELVEMPDDAQGLGRQERAQFEHYQDNGPGHDAGGGHGDRQQSPQRDEDRAAQDEPTAPDRSGTDEPGTDKADTDEPDGDGPGSGVPGGDAPGDDTSEQGTPDRDADPVPDSSDDGARDDDSDPELQPSVPDDPAATKPDQQVPDDGGDPGGQPSGDRDTQTDRDADEGTDPDGTDDARTRPDTEERLDVPPDAHSPDRLGQSVPETPDEREPTRTDDLGDSADDDGLPGPGVPQPDDIRPGGADPGTSHDSAPGGSDRHAADRDRGAVQDDGAAQDGDGVRDHDGARDHDRGGEDRTGTGDRAEDDTAADLDHAGIPEADRSNRLDSSGAAQDEAGDTGDGVLGPVGLPEALLGAPLLAAGVLAALGRRRRTALWKAVTGRSRRATGDDFAPPSDPAALARDALLAGADPGAVRFLDRALRGLAEDLAEAGRTLPVVYAAWLTGQDLHLQLAEEAGQPPAPWRFGQSPAFWTIQRSHTRFDVDTGGPPPYPALVSLGLRGEARLLLNLESVPGLVSVAGEEERRTAVLASVAAELATGSWSQGIGLTLVGFGAELCALAPDRVRQLPDVAALLHEREAARAEGPAASGAQAAPQVVLVGAEPTEEEAHRLAALATERGGPRVGFVVGVAGGRLPSAVWEFTVDAEGTLAAPRMGLQVRAQLLPGELRTAVVELFADADGERSEGGRGPGFRVDLSEGGRPAVYARIMGSYDVTGIEPPEEARSALLHEALALLLLNRDGVHPRVLASALWPKGVTDDVRDALVERLRGWLGIETDGTPRLSTDKDGRLALRPSVVSDWDVLRTLHHGCTGERGSRLAAQVRRQKLTEALDLARGPLLSDRPQGRYGWLAHDAVEAQHPLLVAEVGLALCAEHLRSGEPGAAVDAAYAALRSASADERLWDALLRAAHDTGQQAVFDEAVRRVTERAAALHGAERGLPPRTRALLEELAPGVYPR</sequence>
<feature type="compositionally biased region" description="Basic and acidic residues" evidence="2">
    <location>
        <begin position="554"/>
        <end position="566"/>
    </location>
</feature>
<feature type="compositionally biased region" description="Low complexity" evidence="2">
    <location>
        <begin position="12"/>
        <end position="26"/>
    </location>
</feature>
<feature type="region of interest" description="Disordered" evidence="2">
    <location>
        <begin position="1"/>
        <end position="26"/>
    </location>
</feature>
<reference evidence="5 6" key="1">
    <citation type="journal article" date="2016" name="Front. Microbiol.">
        <title>Comparative Genomics Analysis of Streptomyces Species Reveals Their Adaptation to the Marine Environment and Their Diversity at the Genomic Level.</title>
        <authorList>
            <person name="Tian X."/>
            <person name="Zhang Z."/>
            <person name="Yang T."/>
            <person name="Chen M."/>
            <person name="Li J."/>
            <person name="Chen F."/>
            <person name="Yang J."/>
            <person name="Li W."/>
            <person name="Zhang B."/>
            <person name="Zhang Z."/>
            <person name="Wu J."/>
            <person name="Zhang C."/>
            <person name="Long L."/>
            <person name="Xiao J."/>
        </authorList>
    </citation>
    <scope>NUCLEOTIDE SEQUENCE [LARGE SCALE GENOMIC DNA]</scope>
    <source>
        <strain evidence="5 6">SCSIO M10379</strain>
    </source>
</reference>
<feature type="compositionally biased region" description="Gly residues" evidence="2">
    <location>
        <begin position="377"/>
        <end position="388"/>
    </location>
</feature>
<dbReference type="InterPro" id="IPR052196">
    <property type="entry name" value="Bact_Kbp"/>
</dbReference>
<organism evidence="5 6">
    <name type="scientific">Streptomyces qinglanensis</name>
    <dbReference type="NCBI Taxonomy" id="943816"/>
    <lineage>
        <taxon>Bacteria</taxon>
        <taxon>Bacillati</taxon>
        <taxon>Actinomycetota</taxon>
        <taxon>Actinomycetes</taxon>
        <taxon>Kitasatosporales</taxon>
        <taxon>Streptomycetaceae</taxon>
        <taxon>Streptomyces</taxon>
    </lineage>
</organism>
<evidence type="ECO:0000313" key="6">
    <source>
        <dbReference type="Proteomes" id="UP000175829"/>
    </source>
</evidence>
<dbReference type="PATRIC" id="fig|943816.4.peg.842"/>
<keyword evidence="1" id="KW-0902">Two-component regulatory system</keyword>
<feature type="compositionally biased region" description="Basic and acidic residues" evidence="2">
    <location>
        <begin position="473"/>
        <end position="495"/>
    </location>
</feature>
<evidence type="ECO:0000256" key="2">
    <source>
        <dbReference type="SAM" id="MobiDB-lite"/>
    </source>
</evidence>
<comment type="caution">
    <text evidence="5">The sequence shown here is derived from an EMBL/GenBank/DDBJ whole genome shotgun (WGS) entry which is preliminary data.</text>
</comment>
<dbReference type="Pfam" id="PF03704">
    <property type="entry name" value="BTAD"/>
    <property type="match status" value="1"/>
</dbReference>
<dbReference type="InterPro" id="IPR036779">
    <property type="entry name" value="LysM_dom_sf"/>
</dbReference>
<gene>
    <name evidence="5" type="ORF">AN217_07345</name>
</gene>
<evidence type="ECO:0000313" key="5">
    <source>
        <dbReference type="EMBL" id="OEU97707.1"/>
    </source>
</evidence>
<dbReference type="PANTHER" id="PTHR34700">
    <property type="entry name" value="POTASSIUM BINDING PROTEIN KBP"/>
    <property type="match status" value="1"/>
</dbReference>
<dbReference type="CDD" id="cd00118">
    <property type="entry name" value="LysM"/>
    <property type="match status" value="1"/>
</dbReference>
<feature type="compositionally biased region" description="Basic and acidic residues" evidence="2">
    <location>
        <begin position="576"/>
        <end position="600"/>
    </location>
</feature>
<feature type="compositionally biased region" description="Basic and acidic residues" evidence="2">
    <location>
        <begin position="359"/>
        <end position="371"/>
    </location>
</feature>
<evidence type="ECO:0000259" key="4">
    <source>
        <dbReference type="Pfam" id="PF03704"/>
    </source>
</evidence>